<dbReference type="AlphaFoldDB" id="A0A2K3KRN7"/>
<accession>A0A2K3KRN7</accession>
<feature type="non-terminal residue" evidence="1">
    <location>
        <position position="39"/>
    </location>
</feature>
<name>A0A2K3KRN7_TRIPR</name>
<dbReference type="Proteomes" id="UP000236291">
    <property type="component" value="Unassembled WGS sequence"/>
</dbReference>
<protein>
    <submittedName>
        <fullName evidence="1">Uncharacterized protein</fullName>
    </submittedName>
</protein>
<evidence type="ECO:0000313" key="2">
    <source>
        <dbReference type="Proteomes" id="UP000236291"/>
    </source>
</evidence>
<gene>
    <name evidence="1" type="ORF">L195_g064214</name>
</gene>
<organism evidence="1 2">
    <name type="scientific">Trifolium pratense</name>
    <name type="common">Red clover</name>
    <dbReference type="NCBI Taxonomy" id="57577"/>
    <lineage>
        <taxon>Eukaryota</taxon>
        <taxon>Viridiplantae</taxon>
        <taxon>Streptophyta</taxon>
        <taxon>Embryophyta</taxon>
        <taxon>Tracheophyta</taxon>
        <taxon>Spermatophyta</taxon>
        <taxon>Magnoliopsida</taxon>
        <taxon>eudicotyledons</taxon>
        <taxon>Gunneridae</taxon>
        <taxon>Pentapetalae</taxon>
        <taxon>rosids</taxon>
        <taxon>fabids</taxon>
        <taxon>Fabales</taxon>
        <taxon>Fabaceae</taxon>
        <taxon>Papilionoideae</taxon>
        <taxon>50 kb inversion clade</taxon>
        <taxon>NPAAA clade</taxon>
        <taxon>Hologalegina</taxon>
        <taxon>IRL clade</taxon>
        <taxon>Trifolieae</taxon>
        <taxon>Trifolium</taxon>
    </lineage>
</organism>
<evidence type="ECO:0000313" key="1">
    <source>
        <dbReference type="EMBL" id="PNX68946.1"/>
    </source>
</evidence>
<reference evidence="1 2" key="1">
    <citation type="journal article" date="2014" name="Am. J. Bot.">
        <title>Genome assembly and annotation for red clover (Trifolium pratense; Fabaceae).</title>
        <authorList>
            <person name="Istvanek J."/>
            <person name="Jaros M."/>
            <person name="Krenek A."/>
            <person name="Repkova J."/>
        </authorList>
    </citation>
    <scope>NUCLEOTIDE SEQUENCE [LARGE SCALE GENOMIC DNA]</scope>
    <source>
        <strain evidence="2">cv. Tatra</strain>
        <tissue evidence="1">Young leaves</tissue>
    </source>
</reference>
<reference evidence="1 2" key="2">
    <citation type="journal article" date="2017" name="Front. Plant Sci.">
        <title>Gene Classification and Mining of Molecular Markers Useful in Red Clover (Trifolium pratense) Breeding.</title>
        <authorList>
            <person name="Istvanek J."/>
            <person name="Dluhosova J."/>
            <person name="Dluhos P."/>
            <person name="Patkova L."/>
            <person name="Nedelnik J."/>
            <person name="Repkova J."/>
        </authorList>
    </citation>
    <scope>NUCLEOTIDE SEQUENCE [LARGE SCALE GENOMIC DNA]</scope>
    <source>
        <strain evidence="2">cv. Tatra</strain>
        <tissue evidence="1">Young leaves</tissue>
    </source>
</reference>
<proteinExistence type="predicted"/>
<sequence length="39" mass="4245">MSAEPEMKPEAPAKYRPLLFLMTHPKPALAGVPEQLPSA</sequence>
<comment type="caution">
    <text evidence="1">The sequence shown here is derived from an EMBL/GenBank/DDBJ whole genome shotgun (WGS) entry which is preliminary data.</text>
</comment>
<dbReference type="EMBL" id="ASHM01238113">
    <property type="protein sequence ID" value="PNX68946.1"/>
    <property type="molecule type" value="Genomic_DNA"/>
</dbReference>